<sequence>MFNALIARLKGHPKDKPLPALDVRLAMAALLVRMAKADEHYAFEEIAEIDTILARAHGLNPVEAAKLRADAERIEAAGPDTADFIAEVQGHTPYEDRAALFGALWDVGLADRALQPQEEAFLTGLGAALGLSPADAADTARRHDKPDTQP</sequence>
<dbReference type="SUPFAM" id="SSF158682">
    <property type="entry name" value="TerB-like"/>
    <property type="match status" value="1"/>
</dbReference>
<protein>
    <recommendedName>
        <fullName evidence="1">Co-chaperone DjlA N-terminal domain-containing protein</fullName>
    </recommendedName>
</protein>
<organism evidence="2 3">
    <name type="scientific">Sinisalibacter aestuarii</name>
    <dbReference type="NCBI Taxonomy" id="2949426"/>
    <lineage>
        <taxon>Bacteria</taxon>
        <taxon>Pseudomonadati</taxon>
        <taxon>Pseudomonadota</taxon>
        <taxon>Alphaproteobacteria</taxon>
        <taxon>Rhodobacterales</taxon>
        <taxon>Roseobacteraceae</taxon>
        <taxon>Sinisalibacter</taxon>
    </lineage>
</organism>
<reference evidence="2" key="1">
    <citation type="journal article" date="2023" name="Int. J. Syst. Evol. Microbiol.">
        <title>Sinisalibacter aestuarii sp. nov., isolated from estuarine sediment of the Arakawa River.</title>
        <authorList>
            <person name="Arafat S.T."/>
            <person name="Hirano S."/>
            <person name="Sato A."/>
            <person name="Takeuchi K."/>
            <person name="Yasuda T."/>
            <person name="Terahara T."/>
            <person name="Hamada M."/>
            <person name="Kobayashi T."/>
        </authorList>
    </citation>
    <scope>NUCLEOTIDE SEQUENCE</scope>
    <source>
        <strain evidence="2">B-399</strain>
    </source>
</reference>
<dbReference type="CDD" id="cd07313">
    <property type="entry name" value="terB_like_2"/>
    <property type="match status" value="1"/>
</dbReference>
<dbReference type="Gene3D" id="1.10.3680.10">
    <property type="entry name" value="TerB-like"/>
    <property type="match status" value="1"/>
</dbReference>
<proteinExistence type="predicted"/>
<evidence type="ECO:0000313" key="3">
    <source>
        <dbReference type="Proteomes" id="UP001144205"/>
    </source>
</evidence>
<keyword evidence="3" id="KW-1185">Reference proteome</keyword>
<accession>A0ABQ5LWB1</accession>
<dbReference type="InterPro" id="IPR029024">
    <property type="entry name" value="TerB-like"/>
</dbReference>
<name>A0ABQ5LWB1_9RHOB</name>
<dbReference type="Pfam" id="PF05099">
    <property type="entry name" value="TerB"/>
    <property type="match status" value="1"/>
</dbReference>
<dbReference type="EMBL" id="BROH01000007">
    <property type="protein sequence ID" value="GKY88641.1"/>
    <property type="molecule type" value="Genomic_DNA"/>
</dbReference>
<comment type="caution">
    <text evidence="2">The sequence shown here is derived from an EMBL/GenBank/DDBJ whole genome shotgun (WGS) entry which is preliminary data.</text>
</comment>
<gene>
    <name evidence="2" type="ORF">STA1M1_25100</name>
</gene>
<dbReference type="RefSeq" id="WP_281842680.1">
    <property type="nucleotide sequence ID" value="NZ_BROH01000007.1"/>
</dbReference>
<dbReference type="InterPro" id="IPR007791">
    <property type="entry name" value="DjlA_N"/>
</dbReference>
<dbReference type="Proteomes" id="UP001144205">
    <property type="component" value="Unassembled WGS sequence"/>
</dbReference>
<feature type="domain" description="Co-chaperone DjlA N-terminal" evidence="1">
    <location>
        <begin position="24"/>
        <end position="137"/>
    </location>
</feature>
<evidence type="ECO:0000313" key="2">
    <source>
        <dbReference type="EMBL" id="GKY88641.1"/>
    </source>
</evidence>
<evidence type="ECO:0000259" key="1">
    <source>
        <dbReference type="Pfam" id="PF05099"/>
    </source>
</evidence>